<feature type="domain" description="Fimbrial-type adhesion" evidence="1">
    <location>
        <begin position="29"/>
        <end position="159"/>
    </location>
</feature>
<dbReference type="InterPro" id="IPR000259">
    <property type="entry name" value="Adhesion_dom_fimbrial"/>
</dbReference>
<protein>
    <submittedName>
        <fullName evidence="2">Fimbrial protein</fullName>
    </submittedName>
</protein>
<dbReference type="Proteomes" id="UP001515683">
    <property type="component" value="Unassembled WGS sequence"/>
</dbReference>
<accession>A0ABX0RN03</accession>
<proteinExistence type="predicted"/>
<sequence length="162" mass="17688">MKNHFSVFAVILFCYALEGTASTASTPMKLKGRILDTPPCTINNEKDISVNFGNKIVSGKINGENYLQNITYLIDCRPAPAPFVLYLNIKGTPEPYDASAIKSSKKNLGIRILIDGKPWALNTPLAIHTKRPLLQAVPVKPQGTVVNPGNFQAVATLEAFYL</sequence>
<evidence type="ECO:0000259" key="1">
    <source>
        <dbReference type="Pfam" id="PF00419"/>
    </source>
</evidence>
<evidence type="ECO:0000313" key="3">
    <source>
        <dbReference type="Proteomes" id="UP001515683"/>
    </source>
</evidence>
<dbReference type="Pfam" id="PF00419">
    <property type="entry name" value="Fimbrial"/>
    <property type="match status" value="1"/>
</dbReference>
<dbReference type="RefSeq" id="WP_167018744.1">
    <property type="nucleotide sequence ID" value="NZ_VWXF01000021.1"/>
</dbReference>
<dbReference type="InterPro" id="IPR036937">
    <property type="entry name" value="Adhesion_dom_fimbrial_sf"/>
</dbReference>
<organism evidence="2 3">
    <name type="scientific">Candidatus Pantoea multigeneris</name>
    <dbReference type="NCBI Taxonomy" id="2608357"/>
    <lineage>
        <taxon>Bacteria</taxon>
        <taxon>Pseudomonadati</taxon>
        <taxon>Pseudomonadota</taxon>
        <taxon>Gammaproteobacteria</taxon>
        <taxon>Enterobacterales</taxon>
        <taxon>Erwiniaceae</taxon>
        <taxon>Pantoea</taxon>
    </lineage>
</organism>
<dbReference type="EMBL" id="VWXF01000021">
    <property type="protein sequence ID" value="NIF24730.1"/>
    <property type="molecule type" value="Genomic_DNA"/>
</dbReference>
<comment type="caution">
    <text evidence="2">The sequence shown here is derived from an EMBL/GenBank/DDBJ whole genome shotgun (WGS) entry which is preliminary data.</text>
</comment>
<dbReference type="Gene3D" id="2.60.40.1090">
    <property type="entry name" value="Fimbrial-type adhesion domain"/>
    <property type="match status" value="1"/>
</dbReference>
<reference evidence="2 3" key="1">
    <citation type="journal article" date="2019" name="bioRxiv">
        <title>Bacteria contribute to plant secondary compound degradation in a generalist herbivore system.</title>
        <authorList>
            <person name="Francoeur C.B."/>
            <person name="Khadempour L."/>
            <person name="Moreira-Soto R.D."/>
            <person name="Gotting K."/>
            <person name="Book A.J."/>
            <person name="Pinto-Tomas A.A."/>
            <person name="Keefover-Ring K."/>
            <person name="Currie C.R."/>
        </authorList>
    </citation>
    <scope>NUCLEOTIDE SEQUENCE [LARGE SCALE GENOMIC DNA]</scope>
    <source>
        <strain evidence="2">Acro-835</strain>
    </source>
</reference>
<dbReference type="SUPFAM" id="SSF49401">
    <property type="entry name" value="Bacterial adhesins"/>
    <property type="match status" value="1"/>
</dbReference>
<evidence type="ECO:0000313" key="2">
    <source>
        <dbReference type="EMBL" id="NIF24730.1"/>
    </source>
</evidence>
<keyword evidence="3" id="KW-1185">Reference proteome</keyword>
<name>A0ABX0RN03_9GAMM</name>
<gene>
    <name evidence="2" type="ORF">F3J40_24480</name>
</gene>
<dbReference type="InterPro" id="IPR008966">
    <property type="entry name" value="Adhesion_dom_sf"/>
</dbReference>